<dbReference type="GO" id="GO:0005524">
    <property type="term" value="F:ATP binding"/>
    <property type="evidence" value="ECO:0007669"/>
    <property type="project" value="UniProtKB-KW"/>
</dbReference>
<organism evidence="12 13">
    <name type="scientific">Candidatus Nitrospira nitrosa</name>
    <dbReference type="NCBI Taxonomy" id="1742972"/>
    <lineage>
        <taxon>Bacteria</taxon>
        <taxon>Pseudomonadati</taxon>
        <taxon>Nitrospirota</taxon>
        <taxon>Nitrospiria</taxon>
        <taxon>Nitrospirales</taxon>
        <taxon>Nitrospiraceae</taxon>
        <taxon>Nitrospira</taxon>
    </lineage>
</organism>
<evidence type="ECO:0000256" key="7">
    <source>
        <dbReference type="ARBA" id="ARBA00048741"/>
    </source>
</evidence>
<protein>
    <recommendedName>
        <fullName evidence="3">asparagine synthase (glutamine-hydrolyzing)</fullName>
        <ecNumber evidence="3">6.3.5.4</ecNumber>
    </recommendedName>
</protein>
<dbReference type="InterPro" id="IPR014729">
    <property type="entry name" value="Rossmann-like_a/b/a_fold"/>
</dbReference>
<dbReference type="InterPro" id="IPR001962">
    <property type="entry name" value="Asn_synthase"/>
</dbReference>
<evidence type="ECO:0000256" key="1">
    <source>
        <dbReference type="ARBA" id="ARBA00005187"/>
    </source>
</evidence>
<dbReference type="Pfam" id="PF13537">
    <property type="entry name" value="GATase_7"/>
    <property type="match status" value="1"/>
</dbReference>
<keyword evidence="8" id="KW-0061">Asparagine biosynthesis</keyword>
<accession>A0A0S4LFZ1</accession>
<feature type="site" description="Important for beta-aspartyl-AMP intermediate formation" evidence="10">
    <location>
        <position position="372"/>
    </location>
</feature>
<dbReference type="PANTHER" id="PTHR43284:SF1">
    <property type="entry name" value="ASPARAGINE SYNTHETASE"/>
    <property type="match status" value="1"/>
</dbReference>
<dbReference type="PANTHER" id="PTHR43284">
    <property type="entry name" value="ASPARAGINE SYNTHETASE (GLUTAMINE-HYDROLYZING)"/>
    <property type="match status" value="1"/>
</dbReference>
<dbReference type="Proteomes" id="UP000199032">
    <property type="component" value="Unassembled WGS sequence"/>
</dbReference>
<keyword evidence="12" id="KW-0436">Ligase</keyword>
<keyword evidence="4 9" id="KW-0547">Nucleotide-binding</keyword>
<evidence type="ECO:0000256" key="4">
    <source>
        <dbReference type="ARBA" id="ARBA00022741"/>
    </source>
</evidence>
<comment type="similarity">
    <text evidence="2">Belongs to the asparagine synthetase family.</text>
</comment>
<comment type="catalytic activity">
    <reaction evidence="7">
        <text>L-aspartate + L-glutamine + ATP + H2O = L-asparagine + L-glutamate + AMP + diphosphate + H(+)</text>
        <dbReference type="Rhea" id="RHEA:12228"/>
        <dbReference type="ChEBI" id="CHEBI:15377"/>
        <dbReference type="ChEBI" id="CHEBI:15378"/>
        <dbReference type="ChEBI" id="CHEBI:29985"/>
        <dbReference type="ChEBI" id="CHEBI:29991"/>
        <dbReference type="ChEBI" id="CHEBI:30616"/>
        <dbReference type="ChEBI" id="CHEBI:33019"/>
        <dbReference type="ChEBI" id="CHEBI:58048"/>
        <dbReference type="ChEBI" id="CHEBI:58359"/>
        <dbReference type="ChEBI" id="CHEBI:456215"/>
        <dbReference type="EC" id="6.3.5.4"/>
    </reaction>
</comment>
<evidence type="ECO:0000256" key="5">
    <source>
        <dbReference type="ARBA" id="ARBA00022840"/>
    </source>
</evidence>
<dbReference type="Pfam" id="PF00733">
    <property type="entry name" value="Asn_synthase"/>
    <property type="match status" value="1"/>
</dbReference>
<dbReference type="NCBIfam" id="TIGR01536">
    <property type="entry name" value="asn_synth_AEB"/>
    <property type="match status" value="1"/>
</dbReference>
<dbReference type="PIRSF" id="PIRSF001589">
    <property type="entry name" value="Asn_synthetase_glu-h"/>
    <property type="match status" value="1"/>
</dbReference>
<evidence type="ECO:0000256" key="3">
    <source>
        <dbReference type="ARBA" id="ARBA00012737"/>
    </source>
</evidence>
<dbReference type="SUPFAM" id="SSF52402">
    <property type="entry name" value="Adenine nucleotide alpha hydrolases-like"/>
    <property type="match status" value="1"/>
</dbReference>
<evidence type="ECO:0000256" key="6">
    <source>
        <dbReference type="ARBA" id="ARBA00022962"/>
    </source>
</evidence>
<dbReference type="AlphaFoldDB" id="A0A0S4LFZ1"/>
<dbReference type="CDD" id="cd01991">
    <property type="entry name" value="Asn_synthase_B_C"/>
    <property type="match status" value="1"/>
</dbReference>
<evidence type="ECO:0000256" key="10">
    <source>
        <dbReference type="PIRSR" id="PIRSR001589-3"/>
    </source>
</evidence>
<dbReference type="SUPFAM" id="SSF56235">
    <property type="entry name" value="N-terminal nucleophile aminohydrolases (Ntn hydrolases)"/>
    <property type="match status" value="1"/>
</dbReference>
<evidence type="ECO:0000313" key="12">
    <source>
        <dbReference type="EMBL" id="CUS36497.1"/>
    </source>
</evidence>
<dbReference type="Gene3D" id="3.60.20.10">
    <property type="entry name" value="Glutamine Phosphoribosylpyrophosphate, subunit 1, domain 1"/>
    <property type="match status" value="1"/>
</dbReference>
<dbReference type="InterPro" id="IPR017932">
    <property type="entry name" value="GATase_2_dom"/>
</dbReference>
<feature type="domain" description="Glutamine amidotransferase type-2" evidence="11">
    <location>
        <begin position="8"/>
        <end position="218"/>
    </location>
</feature>
<gene>
    <name evidence="12" type="ORF">COMA1_30087</name>
</gene>
<feature type="binding site" evidence="9">
    <location>
        <position position="105"/>
    </location>
    <ligand>
        <name>L-glutamine</name>
        <dbReference type="ChEBI" id="CHEBI:58359"/>
    </ligand>
</feature>
<dbReference type="EMBL" id="CZQA01000009">
    <property type="protein sequence ID" value="CUS36497.1"/>
    <property type="molecule type" value="Genomic_DNA"/>
</dbReference>
<evidence type="ECO:0000313" key="13">
    <source>
        <dbReference type="Proteomes" id="UP000199032"/>
    </source>
</evidence>
<dbReference type="GO" id="GO:0006529">
    <property type="term" value="P:asparagine biosynthetic process"/>
    <property type="evidence" value="ECO:0007669"/>
    <property type="project" value="UniProtKB-KW"/>
</dbReference>
<keyword evidence="8" id="KW-0028">Amino-acid biosynthesis</keyword>
<dbReference type="GO" id="GO:0005829">
    <property type="term" value="C:cytosol"/>
    <property type="evidence" value="ECO:0007669"/>
    <property type="project" value="TreeGrafter"/>
</dbReference>
<keyword evidence="6 8" id="KW-0315">Glutamine amidotransferase</keyword>
<dbReference type="EC" id="6.3.5.4" evidence="3"/>
<sequence length="659" mass="74213">MGDVIKMCGIAGSFQMHGGPVDRVRLRQMIGTIRYRGPDDVGIYSDGPVGLTHARLSIIDLAGGHQPMSIAQDSIWMTFNGEIFNYIELRDELIAKGHRFTSSSDTEVLLHLYQEEGERCVERLNGQWAFAIWDAPRRKLFLSRDRFGVRPLYYTQVDGAFLFASEIKALLACPEVPCSIDLTGLDQLFTFWATIPPRTVFRGIRQLSPGHSLIVQDGHIMITPYWTLDLTAQVECRNEPDSQLAEELLELLQDATKIRLRADIPVGAYLSGGIDSTVVAALARISAGERLRTFSVTFESSDIDESQFQHEASSFLKTSHSSVQCRREDIARVFSDVIWHTEQPILRTAPAPLYLLSKLVRDSGFNVVLTGEGADELLGGYDIFKETKIREFWGRRPDSLWRPLLLKRLYPYLPGIQRQSLEYLKHFFHVSPQELTGLFFSHLPRWELTAKAKQFFSVSTQAELATADAVSSLQRDLPSSYSLWSSFAKAEFLESRYLLPGYILSAQGDRVAMAHAVEGRYPFLDHRVASFAARLPVSLKMKVLDQKYLLKQAVKGLIPESIRTRAKQPYRAPDGISFFGGNDEFIGDLLSSERITRDGVFDARATAALVKKFRSGMETSVKDNMALTGILSTTVLLDRFMHGRGIRNGYPSPERFTTF</sequence>
<keyword evidence="13" id="KW-1185">Reference proteome</keyword>
<dbReference type="InterPro" id="IPR033738">
    <property type="entry name" value="AsnB_N"/>
</dbReference>
<keyword evidence="5 9" id="KW-0067">ATP-binding</keyword>
<dbReference type="GO" id="GO:0004066">
    <property type="term" value="F:asparagine synthase (glutamine-hydrolyzing) activity"/>
    <property type="evidence" value="ECO:0007669"/>
    <property type="project" value="UniProtKB-EC"/>
</dbReference>
<feature type="binding site" evidence="9">
    <location>
        <position position="296"/>
    </location>
    <ligand>
        <name>ATP</name>
        <dbReference type="ChEBI" id="CHEBI:30616"/>
    </ligand>
</feature>
<dbReference type="InterPro" id="IPR051786">
    <property type="entry name" value="ASN_synthetase/amidase"/>
</dbReference>
<name>A0A0S4LFZ1_9BACT</name>
<evidence type="ECO:0000256" key="9">
    <source>
        <dbReference type="PIRSR" id="PIRSR001589-2"/>
    </source>
</evidence>
<dbReference type="STRING" id="1742972.COMA1_30087"/>
<dbReference type="InterPro" id="IPR006426">
    <property type="entry name" value="Asn_synth_AEB"/>
</dbReference>
<proteinExistence type="inferred from homology"/>
<evidence type="ECO:0000256" key="2">
    <source>
        <dbReference type="ARBA" id="ARBA00005752"/>
    </source>
</evidence>
<evidence type="ECO:0000256" key="8">
    <source>
        <dbReference type="PIRSR" id="PIRSR001589-1"/>
    </source>
</evidence>
<dbReference type="InterPro" id="IPR029055">
    <property type="entry name" value="Ntn_hydrolases_N"/>
</dbReference>
<dbReference type="Gene3D" id="3.40.50.620">
    <property type="entry name" value="HUPs"/>
    <property type="match status" value="2"/>
</dbReference>
<dbReference type="PROSITE" id="PS51278">
    <property type="entry name" value="GATASE_TYPE_2"/>
    <property type="match status" value="1"/>
</dbReference>
<evidence type="ECO:0000259" key="11">
    <source>
        <dbReference type="PROSITE" id="PS51278"/>
    </source>
</evidence>
<comment type="pathway">
    <text evidence="1">Amino-acid biosynthesis; L-asparagine biosynthesis; L-asparagine from L-aspartate (L-Gln route): step 1/1.</text>
</comment>
<dbReference type="CDD" id="cd00712">
    <property type="entry name" value="AsnB"/>
    <property type="match status" value="1"/>
</dbReference>
<feature type="active site" description="For GATase activity" evidence="8">
    <location>
        <position position="8"/>
    </location>
</feature>
<reference evidence="12 13" key="1">
    <citation type="submission" date="2015-10" db="EMBL/GenBank/DDBJ databases">
        <authorList>
            <person name="Gilbert D.G."/>
        </authorList>
    </citation>
    <scope>NUCLEOTIDE SEQUENCE [LARGE SCALE GENOMIC DNA]</scope>
    <source>
        <strain evidence="12">COMA1</strain>
    </source>
</reference>